<evidence type="ECO:0000313" key="2">
    <source>
        <dbReference type="EMBL" id="ART70499.1"/>
    </source>
</evidence>
<evidence type="ECO:0000256" key="1">
    <source>
        <dbReference type="SAM" id="MobiDB-lite"/>
    </source>
</evidence>
<name>A0A1Y0C5M1_9MYCO</name>
<dbReference type="Proteomes" id="UP000195331">
    <property type="component" value="Chromosome"/>
</dbReference>
<dbReference type="KEGG" id="mdx:BTO20_19730"/>
<keyword evidence="3" id="KW-1185">Reference proteome</keyword>
<evidence type="ECO:0000313" key="3">
    <source>
        <dbReference type="Proteomes" id="UP000195331"/>
    </source>
</evidence>
<protein>
    <submittedName>
        <fullName evidence="2">Uncharacterized protein</fullName>
    </submittedName>
</protein>
<dbReference type="EMBL" id="CP020809">
    <property type="protein sequence ID" value="ART70499.1"/>
    <property type="molecule type" value="Genomic_DNA"/>
</dbReference>
<organism evidence="2 3">
    <name type="scientific">Mycobacterium dioxanotrophicus</name>
    <dbReference type="NCBI Taxonomy" id="482462"/>
    <lineage>
        <taxon>Bacteria</taxon>
        <taxon>Bacillati</taxon>
        <taxon>Actinomycetota</taxon>
        <taxon>Actinomycetes</taxon>
        <taxon>Mycobacteriales</taxon>
        <taxon>Mycobacteriaceae</taxon>
        <taxon>Mycobacterium</taxon>
    </lineage>
</organism>
<gene>
    <name evidence="2" type="ORF">BTO20_19730</name>
</gene>
<proteinExistence type="predicted"/>
<accession>A0A1Y0C5M1</accession>
<sequence length="64" mass="7162">MPTDILPENPGRQRLWDPQSPISTRHADAEIRHQSTPELAVKLSRFLPTVRHHDSSELAVAVGV</sequence>
<dbReference type="AlphaFoldDB" id="A0A1Y0C5M1"/>
<feature type="region of interest" description="Disordered" evidence="1">
    <location>
        <begin position="1"/>
        <end position="23"/>
    </location>
</feature>
<reference evidence="2 3" key="1">
    <citation type="submission" date="2017-04" db="EMBL/GenBank/DDBJ databases">
        <title>Whole Genome Sequence of 1,4-Dioxane Degrading Bacterium Mycobacterium dioxanotrophicus PH-06.</title>
        <authorList>
            <person name="He Y."/>
        </authorList>
    </citation>
    <scope>NUCLEOTIDE SEQUENCE [LARGE SCALE GENOMIC DNA]</scope>
    <source>
        <strain evidence="2 3">PH-06</strain>
    </source>
</reference>